<keyword evidence="2" id="KW-1185">Reference proteome</keyword>
<dbReference type="Proteomes" id="UP000790709">
    <property type="component" value="Unassembled WGS sequence"/>
</dbReference>
<accession>A0ACB8BF83</accession>
<proteinExistence type="predicted"/>
<sequence length="65" mass="7315">MWAEGVESGLDPYLPVETVHSNISTLTRGWRDELSGLMMWLDWSVWIKCIPACGFEVCVIATSII</sequence>
<evidence type="ECO:0000313" key="1">
    <source>
        <dbReference type="EMBL" id="KAH7924174.1"/>
    </source>
</evidence>
<comment type="caution">
    <text evidence="1">The sequence shown here is derived from an EMBL/GenBank/DDBJ whole genome shotgun (WGS) entry which is preliminary data.</text>
</comment>
<protein>
    <submittedName>
        <fullName evidence="1">Uncharacterized protein</fullName>
    </submittedName>
</protein>
<dbReference type="EMBL" id="MU266431">
    <property type="protein sequence ID" value="KAH7924174.1"/>
    <property type="molecule type" value="Genomic_DNA"/>
</dbReference>
<reference evidence="1" key="1">
    <citation type="journal article" date="2021" name="New Phytol.">
        <title>Evolutionary innovations through gain and loss of genes in the ectomycorrhizal Boletales.</title>
        <authorList>
            <person name="Wu G."/>
            <person name="Miyauchi S."/>
            <person name="Morin E."/>
            <person name="Kuo A."/>
            <person name="Drula E."/>
            <person name="Varga T."/>
            <person name="Kohler A."/>
            <person name="Feng B."/>
            <person name="Cao Y."/>
            <person name="Lipzen A."/>
            <person name="Daum C."/>
            <person name="Hundley H."/>
            <person name="Pangilinan J."/>
            <person name="Johnson J."/>
            <person name="Barry K."/>
            <person name="LaButti K."/>
            <person name="Ng V."/>
            <person name="Ahrendt S."/>
            <person name="Min B."/>
            <person name="Choi I.G."/>
            <person name="Park H."/>
            <person name="Plett J.M."/>
            <person name="Magnuson J."/>
            <person name="Spatafora J.W."/>
            <person name="Nagy L.G."/>
            <person name="Henrissat B."/>
            <person name="Grigoriev I.V."/>
            <person name="Yang Z.L."/>
            <person name="Xu J."/>
            <person name="Martin F.M."/>
        </authorList>
    </citation>
    <scope>NUCLEOTIDE SEQUENCE</scope>
    <source>
        <strain evidence="1">KUC20120723A-06</strain>
    </source>
</reference>
<gene>
    <name evidence="1" type="ORF">BV22DRAFT_1035404</name>
</gene>
<evidence type="ECO:0000313" key="2">
    <source>
        <dbReference type="Proteomes" id="UP000790709"/>
    </source>
</evidence>
<organism evidence="1 2">
    <name type="scientific">Leucogyrophana mollusca</name>
    <dbReference type="NCBI Taxonomy" id="85980"/>
    <lineage>
        <taxon>Eukaryota</taxon>
        <taxon>Fungi</taxon>
        <taxon>Dikarya</taxon>
        <taxon>Basidiomycota</taxon>
        <taxon>Agaricomycotina</taxon>
        <taxon>Agaricomycetes</taxon>
        <taxon>Agaricomycetidae</taxon>
        <taxon>Boletales</taxon>
        <taxon>Boletales incertae sedis</taxon>
        <taxon>Leucogyrophana</taxon>
    </lineage>
</organism>
<name>A0ACB8BF83_9AGAM</name>